<dbReference type="OrthoDB" id="4551790at2"/>
<protein>
    <submittedName>
        <fullName evidence="3">PPOX class F420-dependent oxidoreductase</fullName>
    </submittedName>
</protein>
<comment type="caution">
    <text evidence="3">The sequence shown here is derived from an EMBL/GenBank/DDBJ whole genome shotgun (WGS) entry which is preliminary data.</text>
</comment>
<sequence>MSAFAPGWDAFPQALLDFWTERHLLTLSTTRPDGRPHLVPVGVALDLDERCAWVITSRDSRKARNLREGDGRVAACQVDGRRWSTIEGSAVVLDDPASVARAEERYAVRYKQPRPNPQRVALRITVDRFLHSSTL</sequence>
<dbReference type="GO" id="GO:0070967">
    <property type="term" value="F:coenzyme F420 binding"/>
    <property type="evidence" value="ECO:0007669"/>
    <property type="project" value="TreeGrafter"/>
</dbReference>
<dbReference type="InterPro" id="IPR011576">
    <property type="entry name" value="Pyridox_Oxase_N"/>
</dbReference>
<dbReference type="PANTHER" id="PTHR35176:SF1">
    <property type="entry name" value="F420H(2)-DEPENDENT BILIVERDIN REDUCTASE"/>
    <property type="match status" value="1"/>
</dbReference>
<dbReference type="PANTHER" id="PTHR35176">
    <property type="entry name" value="HEME OXYGENASE HI_0854-RELATED"/>
    <property type="match status" value="1"/>
</dbReference>
<reference evidence="3 4" key="1">
    <citation type="submission" date="2019-01" db="EMBL/GenBank/DDBJ databases">
        <title>Nocardioides guangzhouensis sp. nov., an actinobacterium isolated from soil.</title>
        <authorList>
            <person name="Fu Y."/>
            <person name="Cai Y."/>
            <person name="Lin Z."/>
            <person name="Chen P."/>
        </authorList>
    </citation>
    <scope>NUCLEOTIDE SEQUENCE [LARGE SCALE GENOMIC DNA]</scope>
    <source>
        <strain evidence="3 4">NBRC 105384</strain>
    </source>
</reference>
<evidence type="ECO:0000313" key="4">
    <source>
        <dbReference type="Proteomes" id="UP000291189"/>
    </source>
</evidence>
<name>A0A4Q5J822_9ACTN</name>
<dbReference type="GO" id="GO:0016627">
    <property type="term" value="F:oxidoreductase activity, acting on the CH-CH group of donors"/>
    <property type="evidence" value="ECO:0007669"/>
    <property type="project" value="TreeGrafter"/>
</dbReference>
<dbReference type="InterPro" id="IPR019920">
    <property type="entry name" value="F420-binding_dom_put"/>
</dbReference>
<dbReference type="SUPFAM" id="SSF50475">
    <property type="entry name" value="FMN-binding split barrel"/>
    <property type="match status" value="1"/>
</dbReference>
<dbReference type="InterPro" id="IPR012349">
    <property type="entry name" value="Split_barrel_FMN-bd"/>
</dbReference>
<dbReference type="Gene3D" id="2.30.110.10">
    <property type="entry name" value="Electron Transport, Fmn-binding Protein, Chain A"/>
    <property type="match status" value="1"/>
</dbReference>
<keyword evidence="4" id="KW-1185">Reference proteome</keyword>
<evidence type="ECO:0000256" key="1">
    <source>
        <dbReference type="ARBA" id="ARBA00023002"/>
    </source>
</evidence>
<dbReference type="Pfam" id="PF01243">
    <property type="entry name" value="PNPOx_N"/>
    <property type="match status" value="1"/>
</dbReference>
<dbReference type="Proteomes" id="UP000291189">
    <property type="component" value="Unassembled WGS sequence"/>
</dbReference>
<evidence type="ECO:0000313" key="3">
    <source>
        <dbReference type="EMBL" id="RYU13871.1"/>
    </source>
</evidence>
<organism evidence="3 4">
    <name type="scientific">Nocardioides iriomotensis</name>
    <dbReference type="NCBI Taxonomy" id="715784"/>
    <lineage>
        <taxon>Bacteria</taxon>
        <taxon>Bacillati</taxon>
        <taxon>Actinomycetota</taxon>
        <taxon>Actinomycetes</taxon>
        <taxon>Propionibacteriales</taxon>
        <taxon>Nocardioidaceae</taxon>
        <taxon>Nocardioides</taxon>
    </lineage>
</organism>
<dbReference type="EMBL" id="SDPU01000013">
    <property type="protein sequence ID" value="RYU13871.1"/>
    <property type="molecule type" value="Genomic_DNA"/>
</dbReference>
<dbReference type="InterPro" id="IPR052019">
    <property type="entry name" value="F420H2_bilvrd_red/Heme_oxyg"/>
</dbReference>
<proteinExistence type="predicted"/>
<keyword evidence="1" id="KW-0560">Oxidoreductase</keyword>
<gene>
    <name evidence="3" type="ORF">ETU37_04920</name>
</gene>
<accession>A0A4Q5J822</accession>
<dbReference type="GO" id="GO:0005829">
    <property type="term" value="C:cytosol"/>
    <property type="evidence" value="ECO:0007669"/>
    <property type="project" value="TreeGrafter"/>
</dbReference>
<evidence type="ECO:0000259" key="2">
    <source>
        <dbReference type="Pfam" id="PF01243"/>
    </source>
</evidence>
<dbReference type="AlphaFoldDB" id="A0A4Q5J822"/>
<dbReference type="NCBIfam" id="TIGR03618">
    <property type="entry name" value="Rv1155_F420"/>
    <property type="match status" value="1"/>
</dbReference>
<feature type="domain" description="Pyridoxamine 5'-phosphate oxidase N-terminal" evidence="2">
    <location>
        <begin position="12"/>
        <end position="129"/>
    </location>
</feature>
<dbReference type="RefSeq" id="WP_129985914.1">
    <property type="nucleotide sequence ID" value="NZ_SDPU01000013.1"/>
</dbReference>